<keyword evidence="1" id="KW-0732">Signal</keyword>
<organism evidence="2">
    <name type="scientific">Pelagomonas calceolata</name>
    <dbReference type="NCBI Taxonomy" id="35677"/>
    <lineage>
        <taxon>Eukaryota</taxon>
        <taxon>Sar</taxon>
        <taxon>Stramenopiles</taxon>
        <taxon>Ochrophyta</taxon>
        <taxon>Pelagophyceae</taxon>
        <taxon>Pelagomonadales</taxon>
        <taxon>Pelagomonadaceae</taxon>
        <taxon>Pelagomonas</taxon>
    </lineage>
</organism>
<keyword evidence="4" id="KW-1185">Reference proteome</keyword>
<protein>
    <submittedName>
        <fullName evidence="2">Uncharacterized protein</fullName>
    </submittedName>
</protein>
<sequence>MQPKQAWHRALHRVALTLLCMQPAAPFSTPTTTTEQLRAAHRSERLNLLNHPLQIQLATGALPYGSFVRLCHDRSTILEAVRSAAAAAGADVLSAEVSEAEATAKAWLDAAEAAGKTISTGDPSIKCYACGGDHLNVDCPEDLAVTGPARAVAAVLRSYSGAEAATGVLAVCEYGWACDTLLKAGFETPYTGWLTAHAESLAKASAAVAPLVDAADRDAVDASYVAALSALFNFVDSEASTAGLKGAGEALEAARRKLDALEPGFLEAQDRNANFVSATLKAQAAKSSAGAKKMDAAAAYLAAKKAKAGG</sequence>
<evidence type="ECO:0000313" key="3">
    <source>
        <dbReference type="EMBL" id="CAH0376094.1"/>
    </source>
</evidence>
<evidence type="ECO:0000256" key="1">
    <source>
        <dbReference type="SAM" id="SignalP"/>
    </source>
</evidence>
<accession>A0A7S4A496</accession>
<feature type="chain" id="PRO_5036212309" evidence="1">
    <location>
        <begin position="27"/>
        <end position="310"/>
    </location>
</feature>
<dbReference type="EMBL" id="CAKKNE010000005">
    <property type="protein sequence ID" value="CAH0376094.1"/>
    <property type="molecule type" value="Genomic_DNA"/>
</dbReference>
<reference evidence="3" key="2">
    <citation type="submission" date="2021-11" db="EMBL/GenBank/DDBJ databases">
        <authorList>
            <consortium name="Genoscope - CEA"/>
            <person name="William W."/>
        </authorList>
    </citation>
    <scope>NUCLEOTIDE SEQUENCE</scope>
</reference>
<gene>
    <name evidence="2" type="ORF">PCAL00307_LOCUS18489</name>
    <name evidence="3" type="ORF">PECAL_5P06490</name>
</gene>
<dbReference type="InterPro" id="IPR016084">
    <property type="entry name" value="Haem_Oase-like_multi-hlx"/>
</dbReference>
<reference evidence="2" key="1">
    <citation type="submission" date="2021-01" db="EMBL/GenBank/DDBJ databases">
        <authorList>
            <person name="Corre E."/>
            <person name="Pelletier E."/>
            <person name="Niang G."/>
            <person name="Scheremetjew M."/>
            <person name="Finn R."/>
            <person name="Kale V."/>
            <person name="Holt S."/>
            <person name="Cochrane G."/>
            <person name="Meng A."/>
            <person name="Brown T."/>
            <person name="Cohen L."/>
        </authorList>
    </citation>
    <scope>NUCLEOTIDE SEQUENCE</scope>
    <source>
        <strain evidence="2">CCMP1756</strain>
    </source>
</reference>
<name>A0A7S4A496_9STRA</name>
<dbReference type="AlphaFoldDB" id="A0A7S4A496"/>
<feature type="signal peptide" evidence="1">
    <location>
        <begin position="1"/>
        <end position="26"/>
    </location>
</feature>
<evidence type="ECO:0000313" key="2">
    <source>
        <dbReference type="EMBL" id="CAE0703042.1"/>
    </source>
</evidence>
<evidence type="ECO:0000313" key="4">
    <source>
        <dbReference type="Proteomes" id="UP000789595"/>
    </source>
</evidence>
<dbReference type="EMBL" id="HBIW01021464">
    <property type="protein sequence ID" value="CAE0703042.1"/>
    <property type="molecule type" value="Transcribed_RNA"/>
</dbReference>
<dbReference type="Proteomes" id="UP000789595">
    <property type="component" value="Unassembled WGS sequence"/>
</dbReference>
<proteinExistence type="predicted"/>
<dbReference type="SUPFAM" id="SSF48613">
    <property type="entry name" value="Heme oxygenase-like"/>
    <property type="match status" value="1"/>
</dbReference>